<reference evidence="8" key="1">
    <citation type="journal article" date="2023" name="Mol. Phylogenet. Evol.">
        <title>Genome-scale phylogeny and comparative genomics of the fungal order Sordariales.</title>
        <authorList>
            <person name="Hensen N."/>
            <person name="Bonometti L."/>
            <person name="Westerberg I."/>
            <person name="Brannstrom I.O."/>
            <person name="Guillou S."/>
            <person name="Cros-Aarteil S."/>
            <person name="Calhoun S."/>
            <person name="Haridas S."/>
            <person name="Kuo A."/>
            <person name="Mondo S."/>
            <person name="Pangilinan J."/>
            <person name="Riley R."/>
            <person name="LaButti K."/>
            <person name="Andreopoulos B."/>
            <person name="Lipzen A."/>
            <person name="Chen C."/>
            <person name="Yan M."/>
            <person name="Daum C."/>
            <person name="Ng V."/>
            <person name="Clum A."/>
            <person name="Steindorff A."/>
            <person name="Ohm R.A."/>
            <person name="Martin F."/>
            <person name="Silar P."/>
            <person name="Natvig D.O."/>
            <person name="Lalanne C."/>
            <person name="Gautier V."/>
            <person name="Ament-Velasquez S.L."/>
            <person name="Kruys A."/>
            <person name="Hutchinson M.I."/>
            <person name="Powell A.J."/>
            <person name="Barry K."/>
            <person name="Miller A.N."/>
            <person name="Grigoriev I.V."/>
            <person name="Debuchy R."/>
            <person name="Gladieux P."/>
            <person name="Hiltunen Thoren M."/>
            <person name="Johannesson H."/>
        </authorList>
    </citation>
    <scope>NUCLEOTIDE SEQUENCE</scope>
    <source>
        <strain evidence="8">CBS 314.62</strain>
    </source>
</reference>
<comment type="subcellular location">
    <subcellularLocation>
        <location evidence="1">Nucleus</location>
    </subcellularLocation>
</comment>
<dbReference type="GO" id="GO:0032968">
    <property type="term" value="P:positive regulation of transcription elongation by RNA polymerase II"/>
    <property type="evidence" value="ECO:0007669"/>
    <property type="project" value="InterPro"/>
</dbReference>
<feature type="region of interest" description="Disordered" evidence="7">
    <location>
        <begin position="167"/>
        <end position="238"/>
    </location>
</feature>
<dbReference type="GO" id="GO:0005674">
    <property type="term" value="C:transcription factor TFIIF complex"/>
    <property type="evidence" value="ECO:0007669"/>
    <property type="project" value="TreeGrafter"/>
</dbReference>
<comment type="similarity">
    <text evidence="2">Belongs to the TFIIF alpha subunit family.</text>
</comment>
<feature type="compositionally biased region" description="Acidic residues" evidence="7">
    <location>
        <begin position="410"/>
        <end position="421"/>
    </location>
</feature>
<dbReference type="InterPro" id="IPR008851">
    <property type="entry name" value="TFIIF-alpha"/>
</dbReference>
<feature type="compositionally biased region" description="Basic and acidic residues" evidence="7">
    <location>
        <begin position="473"/>
        <end position="503"/>
    </location>
</feature>
<keyword evidence="6" id="KW-0539">Nucleus</keyword>
<feature type="compositionally biased region" description="Basic and acidic residues" evidence="7">
    <location>
        <begin position="67"/>
        <end position="83"/>
    </location>
</feature>
<dbReference type="GO" id="GO:0006367">
    <property type="term" value="P:transcription initiation at RNA polymerase II promoter"/>
    <property type="evidence" value="ECO:0007669"/>
    <property type="project" value="InterPro"/>
</dbReference>
<gene>
    <name evidence="8" type="ORF">B0T22DRAFT_380659</name>
</gene>
<feature type="compositionally biased region" description="Basic and acidic residues" evidence="7">
    <location>
        <begin position="392"/>
        <end position="402"/>
    </location>
</feature>
<feature type="compositionally biased region" description="Polar residues" evidence="7">
    <location>
        <begin position="604"/>
        <end position="613"/>
    </location>
</feature>
<dbReference type="GO" id="GO:0016251">
    <property type="term" value="F:RNA polymerase II general transcription initiation factor activity"/>
    <property type="evidence" value="ECO:0007669"/>
    <property type="project" value="TreeGrafter"/>
</dbReference>
<feature type="region of interest" description="Disordered" evidence="7">
    <location>
        <begin position="332"/>
        <end position="633"/>
    </location>
</feature>
<dbReference type="Proteomes" id="UP001270362">
    <property type="component" value="Unassembled WGS sequence"/>
</dbReference>
<evidence type="ECO:0000313" key="9">
    <source>
        <dbReference type="Proteomes" id="UP001270362"/>
    </source>
</evidence>
<evidence type="ECO:0000256" key="2">
    <source>
        <dbReference type="ARBA" id="ARBA00005249"/>
    </source>
</evidence>
<evidence type="ECO:0000313" key="8">
    <source>
        <dbReference type="EMBL" id="KAK3688178.1"/>
    </source>
</evidence>
<evidence type="ECO:0000256" key="7">
    <source>
        <dbReference type="SAM" id="MobiDB-lite"/>
    </source>
</evidence>
<organism evidence="8 9">
    <name type="scientific">Podospora appendiculata</name>
    <dbReference type="NCBI Taxonomy" id="314037"/>
    <lineage>
        <taxon>Eukaryota</taxon>
        <taxon>Fungi</taxon>
        <taxon>Dikarya</taxon>
        <taxon>Ascomycota</taxon>
        <taxon>Pezizomycotina</taxon>
        <taxon>Sordariomycetes</taxon>
        <taxon>Sordariomycetidae</taxon>
        <taxon>Sordariales</taxon>
        <taxon>Podosporaceae</taxon>
        <taxon>Podospora</taxon>
    </lineage>
</organism>
<accession>A0AAE0X956</accession>
<proteinExistence type="inferred from homology"/>
<comment type="caution">
    <text evidence="8">The sequence shown here is derived from an EMBL/GenBank/DDBJ whole genome shotgun (WGS) entry which is preliminary data.</text>
</comment>
<keyword evidence="4" id="KW-0238">DNA-binding</keyword>
<dbReference type="PANTHER" id="PTHR13011:SF0">
    <property type="entry name" value="GENERAL TRANSCRIPTION FACTOR IIF SUBUNIT 1"/>
    <property type="match status" value="1"/>
</dbReference>
<keyword evidence="5" id="KW-0804">Transcription</keyword>
<evidence type="ECO:0000256" key="3">
    <source>
        <dbReference type="ARBA" id="ARBA00023015"/>
    </source>
</evidence>
<feature type="compositionally biased region" description="Basic and acidic residues" evidence="7">
    <location>
        <begin position="210"/>
        <end position="223"/>
    </location>
</feature>
<dbReference type="EMBL" id="JAULSO010000002">
    <property type="protein sequence ID" value="KAK3688178.1"/>
    <property type="molecule type" value="Genomic_DNA"/>
</dbReference>
<feature type="compositionally biased region" description="Basic and acidic residues" evidence="7">
    <location>
        <begin position="182"/>
        <end position="196"/>
    </location>
</feature>
<reference evidence="8" key="2">
    <citation type="submission" date="2023-06" db="EMBL/GenBank/DDBJ databases">
        <authorList>
            <consortium name="Lawrence Berkeley National Laboratory"/>
            <person name="Haridas S."/>
            <person name="Hensen N."/>
            <person name="Bonometti L."/>
            <person name="Westerberg I."/>
            <person name="Brannstrom I.O."/>
            <person name="Guillou S."/>
            <person name="Cros-Aarteil S."/>
            <person name="Calhoun S."/>
            <person name="Kuo A."/>
            <person name="Mondo S."/>
            <person name="Pangilinan J."/>
            <person name="Riley R."/>
            <person name="Labutti K."/>
            <person name="Andreopoulos B."/>
            <person name="Lipzen A."/>
            <person name="Chen C."/>
            <person name="Yanf M."/>
            <person name="Daum C."/>
            <person name="Ng V."/>
            <person name="Clum A."/>
            <person name="Steindorff A."/>
            <person name="Ohm R."/>
            <person name="Martin F."/>
            <person name="Silar P."/>
            <person name="Natvig D."/>
            <person name="Lalanne C."/>
            <person name="Gautier V."/>
            <person name="Ament-Velasquez S.L."/>
            <person name="Kruys A."/>
            <person name="Hutchinson M.I."/>
            <person name="Powell A.J."/>
            <person name="Barry K."/>
            <person name="Miller A.N."/>
            <person name="Grigoriev I.V."/>
            <person name="Debuchy R."/>
            <person name="Gladieux P."/>
            <person name="Thoren M.H."/>
            <person name="Johannesson H."/>
        </authorList>
    </citation>
    <scope>NUCLEOTIDE SEQUENCE</scope>
    <source>
        <strain evidence="8">CBS 314.62</strain>
    </source>
</reference>
<evidence type="ECO:0008006" key="10">
    <source>
        <dbReference type="Google" id="ProtNLM"/>
    </source>
</evidence>
<feature type="compositionally biased region" description="Polar residues" evidence="7">
    <location>
        <begin position="624"/>
        <end position="633"/>
    </location>
</feature>
<dbReference type="PANTHER" id="PTHR13011">
    <property type="entry name" value="TFIIF-ALPHA"/>
    <property type="match status" value="1"/>
</dbReference>
<keyword evidence="3" id="KW-0805">Transcription regulation</keyword>
<feature type="compositionally biased region" description="Polar residues" evidence="7">
    <location>
        <begin position="545"/>
        <end position="557"/>
    </location>
</feature>
<feature type="region of interest" description="Disordered" evidence="7">
    <location>
        <begin position="1"/>
        <end position="83"/>
    </location>
</feature>
<dbReference type="GO" id="GO:0003677">
    <property type="term" value="F:DNA binding"/>
    <property type="evidence" value="ECO:0007669"/>
    <property type="project" value="UniProtKB-KW"/>
</dbReference>
<evidence type="ECO:0000256" key="1">
    <source>
        <dbReference type="ARBA" id="ARBA00004123"/>
    </source>
</evidence>
<keyword evidence="9" id="KW-1185">Reference proteome</keyword>
<dbReference type="SUPFAM" id="SSF50916">
    <property type="entry name" value="Rap30/74 interaction domains"/>
    <property type="match status" value="1"/>
</dbReference>
<evidence type="ECO:0000256" key="5">
    <source>
        <dbReference type="ARBA" id="ARBA00023163"/>
    </source>
</evidence>
<evidence type="ECO:0000256" key="6">
    <source>
        <dbReference type="ARBA" id="ARBA00023242"/>
    </source>
</evidence>
<dbReference type="AlphaFoldDB" id="A0AAE0X956"/>
<feature type="compositionally biased region" description="Pro residues" evidence="7">
    <location>
        <begin position="1"/>
        <end position="20"/>
    </location>
</feature>
<feature type="compositionally biased region" description="Acidic residues" evidence="7">
    <location>
        <begin position="366"/>
        <end position="391"/>
    </location>
</feature>
<protein>
    <recommendedName>
        <fullName evidence="10">Transcription initiation factor IIF subunit alpha</fullName>
    </recommendedName>
</protein>
<dbReference type="GO" id="GO:0001096">
    <property type="term" value="F:TFIIF-class transcription factor complex binding"/>
    <property type="evidence" value="ECO:0007669"/>
    <property type="project" value="TreeGrafter"/>
</dbReference>
<dbReference type="InterPro" id="IPR011039">
    <property type="entry name" value="TFIIF_interaction"/>
</dbReference>
<evidence type="ECO:0000256" key="4">
    <source>
        <dbReference type="ARBA" id="ARBA00023125"/>
    </source>
</evidence>
<name>A0AAE0X956_9PEZI</name>
<sequence>MSAPPPPPGMANGPRRPPPGAALLRRRKPNTDPLVARKKPLPKPMFSRPPPTDPSLPMASRGASFGGHDDPDDKPVDPITQKKLDVLAAKRQQYGGWSEPAPYPCSEFPLVTTKRELLEGIRHHIMRLSKGPKGDATWDVTNQDQFPRPVTLLRRDPRLPPSHRMVIKEDHGFSNPADETEADRLRQQKAEREAQRALDQAQIAPVAKGNEPKPKQSTKKEKASGFYSRNSDEQKKQSGLRYEETLPWHLEDAENKSGVWVGSYIAGLSELNCALVIDGGNFRMIPLERMYKFDEKPKFDTLSLDDAENMMKQNKDVKRWVMLDRERQVAEKEKDDTRQFLRGPARVKTESATSRSAPKTERQDDYELDFENNDFQDDDETPGFEADDEDAKDAKERIRREQAAANLWGEGEEEKVDEEEKEQQIEKLKRKTMGKQTVKGLVKLEHAMDYDDSDSDAENNPFTDSSDSESESEEKKEEAKKEEAKKEEVKKEEDSKKQLDPKDQATNGKQKAVDASKKGKLKRPGSPNLSEPSDNESTRKKVKMTNATASGVPSRSGTPLPGRPKVGGATSDGEATAGEASDGGAKLKKKIKVKPGTGLARSGGTPSVSRQGSPNPPGMRISSLAPTSRQSYSDLLSAQANGGISTPGASPPPSSRIELSDIIQAIPQEGISIGDLLRKFHGRIDRPGTITRSQWIAMVREVAELGADKIMRLKPGL</sequence>